<dbReference type="EMBL" id="GG745361">
    <property type="protein sequence ID" value="KNE69475.1"/>
    <property type="molecule type" value="Genomic_DNA"/>
</dbReference>
<gene>
    <name evidence="2" type="ORF">AMAG_14045</name>
</gene>
<evidence type="ECO:0000256" key="1">
    <source>
        <dbReference type="SAM" id="Coils"/>
    </source>
</evidence>
<dbReference type="SUPFAM" id="SSF57997">
    <property type="entry name" value="Tropomyosin"/>
    <property type="match status" value="1"/>
</dbReference>
<keyword evidence="3" id="KW-1185">Reference proteome</keyword>
<dbReference type="Proteomes" id="UP000054350">
    <property type="component" value="Unassembled WGS sequence"/>
</dbReference>
<evidence type="ECO:0000313" key="2">
    <source>
        <dbReference type="EMBL" id="KNE69475.1"/>
    </source>
</evidence>
<keyword evidence="1" id="KW-0175">Coiled coil</keyword>
<feature type="coiled-coil region" evidence="1">
    <location>
        <begin position="100"/>
        <end position="141"/>
    </location>
</feature>
<reference evidence="3" key="2">
    <citation type="submission" date="2009-11" db="EMBL/GenBank/DDBJ databases">
        <title>The Genome Sequence of Allomyces macrogynus strain ATCC 38327.</title>
        <authorList>
            <consortium name="The Broad Institute Genome Sequencing Platform"/>
            <person name="Russ C."/>
            <person name="Cuomo C."/>
            <person name="Shea T."/>
            <person name="Young S.K."/>
            <person name="Zeng Q."/>
            <person name="Koehrsen M."/>
            <person name="Haas B."/>
            <person name="Borodovsky M."/>
            <person name="Guigo R."/>
            <person name="Alvarado L."/>
            <person name="Berlin A."/>
            <person name="Borenstein D."/>
            <person name="Chen Z."/>
            <person name="Engels R."/>
            <person name="Freedman E."/>
            <person name="Gellesch M."/>
            <person name="Goldberg J."/>
            <person name="Griggs A."/>
            <person name="Gujja S."/>
            <person name="Heiman D."/>
            <person name="Hepburn T."/>
            <person name="Howarth C."/>
            <person name="Jen D."/>
            <person name="Larson L."/>
            <person name="Lewis B."/>
            <person name="Mehta T."/>
            <person name="Park D."/>
            <person name="Pearson M."/>
            <person name="Roberts A."/>
            <person name="Saif S."/>
            <person name="Shenoy N."/>
            <person name="Sisk P."/>
            <person name="Stolte C."/>
            <person name="Sykes S."/>
            <person name="Walk T."/>
            <person name="White J."/>
            <person name="Yandava C."/>
            <person name="Burger G."/>
            <person name="Gray M.W."/>
            <person name="Holland P.W.H."/>
            <person name="King N."/>
            <person name="Lang F.B.F."/>
            <person name="Roger A.J."/>
            <person name="Ruiz-Trillo I."/>
            <person name="Lander E."/>
            <person name="Nusbaum C."/>
        </authorList>
    </citation>
    <scope>NUCLEOTIDE SEQUENCE [LARGE SCALE GENOMIC DNA]</scope>
    <source>
        <strain evidence="3">ATCC 38327</strain>
    </source>
</reference>
<sequence>MMPLLRNLDKQIVELAPSLPSVVNPIQGIAHYPTYSRDPVLPLKDLAIPLISELLAGLHHAATALASTASRSAQLESDLAAATSRITTIAADLAGCQSALHVAEHDLDAARDQLASAIDAVRQAESRTRDLESRVAAERKARHAQAHAAKVRLAAVVAKSRAAEIGRLCGVAETIEGLDGGATCHADDTIPERNDNARSTIISLRDAETRVQIALARLAAQLRDERHAREVELTTLRQRVAELERDLHEAVEKERKTRSALREQAKEFHEHQVEREAQVGVLVAESSANIETLTSVAKELDAKLARASKEQALLRAQFLKAREELRAAQGSLANAQDEAAQLRFVAALNVLAPTHAH</sequence>
<feature type="coiled-coil region" evidence="1">
    <location>
        <begin position="290"/>
        <end position="338"/>
    </location>
</feature>
<dbReference type="Gene3D" id="1.20.5.340">
    <property type="match status" value="1"/>
</dbReference>
<dbReference type="OrthoDB" id="10525152at2759"/>
<accession>A0A0L0T446</accession>
<protein>
    <submittedName>
        <fullName evidence="2">Uncharacterized protein</fullName>
    </submittedName>
</protein>
<proteinExistence type="predicted"/>
<feature type="coiled-coil region" evidence="1">
    <location>
        <begin position="226"/>
        <end position="260"/>
    </location>
</feature>
<reference evidence="2 3" key="1">
    <citation type="submission" date="2009-11" db="EMBL/GenBank/DDBJ databases">
        <title>Annotation of Allomyces macrogynus ATCC 38327.</title>
        <authorList>
            <consortium name="The Broad Institute Genome Sequencing Platform"/>
            <person name="Russ C."/>
            <person name="Cuomo C."/>
            <person name="Burger G."/>
            <person name="Gray M.W."/>
            <person name="Holland P.W.H."/>
            <person name="King N."/>
            <person name="Lang F.B.F."/>
            <person name="Roger A.J."/>
            <person name="Ruiz-Trillo I."/>
            <person name="Young S.K."/>
            <person name="Zeng Q."/>
            <person name="Gargeya S."/>
            <person name="Fitzgerald M."/>
            <person name="Haas B."/>
            <person name="Abouelleil A."/>
            <person name="Alvarado L."/>
            <person name="Arachchi H.M."/>
            <person name="Berlin A."/>
            <person name="Chapman S.B."/>
            <person name="Gearin G."/>
            <person name="Goldberg J."/>
            <person name="Griggs A."/>
            <person name="Gujja S."/>
            <person name="Hansen M."/>
            <person name="Heiman D."/>
            <person name="Howarth C."/>
            <person name="Larimer J."/>
            <person name="Lui A."/>
            <person name="MacDonald P.J.P."/>
            <person name="McCowen C."/>
            <person name="Montmayeur A."/>
            <person name="Murphy C."/>
            <person name="Neiman D."/>
            <person name="Pearson M."/>
            <person name="Priest M."/>
            <person name="Roberts A."/>
            <person name="Saif S."/>
            <person name="Shea T."/>
            <person name="Sisk P."/>
            <person name="Stolte C."/>
            <person name="Sykes S."/>
            <person name="Wortman J."/>
            <person name="Nusbaum C."/>
            <person name="Birren B."/>
        </authorList>
    </citation>
    <scope>NUCLEOTIDE SEQUENCE [LARGE SCALE GENOMIC DNA]</scope>
    <source>
        <strain evidence="2 3">ATCC 38327</strain>
    </source>
</reference>
<evidence type="ECO:0000313" key="3">
    <source>
        <dbReference type="Proteomes" id="UP000054350"/>
    </source>
</evidence>
<dbReference type="VEuPathDB" id="FungiDB:AMAG_14045"/>
<dbReference type="AlphaFoldDB" id="A0A0L0T446"/>
<organism evidence="2 3">
    <name type="scientific">Allomyces macrogynus (strain ATCC 38327)</name>
    <name type="common">Allomyces javanicus var. macrogynus</name>
    <dbReference type="NCBI Taxonomy" id="578462"/>
    <lineage>
        <taxon>Eukaryota</taxon>
        <taxon>Fungi</taxon>
        <taxon>Fungi incertae sedis</taxon>
        <taxon>Blastocladiomycota</taxon>
        <taxon>Blastocladiomycetes</taxon>
        <taxon>Blastocladiales</taxon>
        <taxon>Blastocladiaceae</taxon>
        <taxon>Allomyces</taxon>
    </lineage>
</organism>
<name>A0A0L0T446_ALLM3</name>